<dbReference type="EMBL" id="JAURUE010000002">
    <property type="protein sequence ID" value="MDP9615664.1"/>
    <property type="molecule type" value="Genomic_DNA"/>
</dbReference>
<evidence type="ECO:0008006" key="4">
    <source>
        <dbReference type="Google" id="ProtNLM"/>
    </source>
</evidence>
<evidence type="ECO:0000313" key="3">
    <source>
        <dbReference type="Proteomes" id="UP001234880"/>
    </source>
</evidence>
<reference evidence="2 3" key="1">
    <citation type="submission" date="2023-07" db="EMBL/GenBank/DDBJ databases">
        <title>Sequencing the genomes of 1000 actinobacteria strains.</title>
        <authorList>
            <person name="Klenk H.-P."/>
        </authorList>
    </citation>
    <scope>NUCLEOTIDE SEQUENCE [LARGE SCALE GENOMIC DNA]</scope>
    <source>
        <strain evidence="2 3">DSM 41600</strain>
    </source>
</reference>
<dbReference type="InterPro" id="IPR036291">
    <property type="entry name" value="NAD(P)-bd_dom_sf"/>
</dbReference>
<evidence type="ECO:0000313" key="2">
    <source>
        <dbReference type="EMBL" id="MDP9615664.1"/>
    </source>
</evidence>
<dbReference type="Proteomes" id="UP001234880">
    <property type="component" value="Unassembled WGS sequence"/>
</dbReference>
<organism evidence="2 3">
    <name type="scientific">Streptomyces demainii</name>
    <dbReference type="NCBI Taxonomy" id="588122"/>
    <lineage>
        <taxon>Bacteria</taxon>
        <taxon>Bacillati</taxon>
        <taxon>Actinomycetota</taxon>
        <taxon>Actinomycetes</taxon>
        <taxon>Kitasatosporales</taxon>
        <taxon>Streptomycetaceae</taxon>
        <taxon>Streptomyces</taxon>
    </lineage>
</organism>
<accession>A0ABT9L4S6</accession>
<keyword evidence="3" id="KW-1185">Reference proteome</keyword>
<feature type="region of interest" description="Disordered" evidence="1">
    <location>
        <begin position="1"/>
        <end position="48"/>
    </location>
</feature>
<name>A0ABT9L4S6_9ACTN</name>
<dbReference type="SUPFAM" id="SSF51735">
    <property type="entry name" value="NAD(P)-binding Rossmann-fold domains"/>
    <property type="match status" value="1"/>
</dbReference>
<sequence length="99" mass="11114">MDTTRVRTGLRSAGRSSTGHTRDWPERIVSRHRNGTRGRSPAPAEARRERLTVFDSTGFALEDHVAFDVLLELAEEAGIGDRVQLEHLPQDALDPYSFQ</sequence>
<comment type="caution">
    <text evidence="2">The sequence shown here is derived from an EMBL/GenBank/DDBJ whole genome shotgun (WGS) entry which is preliminary data.</text>
</comment>
<evidence type="ECO:0000256" key="1">
    <source>
        <dbReference type="SAM" id="MobiDB-lite"/>
    </source>
</evidence>
<gene>
    <name evidence="2" type="ORF">JOF35_008002</name>
</gene>
<protein>
    <recommendedName>
        <fullName evidence="4">STAS domain-containing protein</fullName>
    </recommendedName>
</protein>
<proteinExistence type="predicted"/>
<feature type="compositionally biased region" description="Basic and acidic residues" evidence="1">
    <location>
        <begin position="20"/>
        <end position="29"/>
    </location>
</feature>